<feature type="domain" description="HTH tetR-type" evidence="5">
    <location>
        <begin position="22"/>
        <end position="82"/>
    </location>
</feature>
<dbReference type="InterPro" id="IPR036271">
    <property type="entry name" value="Tet_transcr_reg_TetR-rel_C_sf"/>
</dbReference>
<evidence type="ECO:0000256" key="1">
    <source>
        <dbReference type="ARBA" id="ARBA00023015"/>
    </source>
</evidence>
<comment type="caution">
    <text evidence="6">The sequence shown here is derived from an EMBL/GenBank/DDBJ whole genome shotgun (WGS) entry which is preliminary data.</text>
</comment>
<evidence type="ECO:0000256" key="3">
    <source>
        <dbReference type="ARBA" id="ARBA00023163"/>
    </source>
</evidence>
<dbReference type="PANTHER" id="PTHR30055">
    <property type="entry name" value="HTH-TYPE TRANSCRIPTIONAL REGULATOR RUTR"/>
    <property type="match status" value="1"/>
</dbReference>
<organism evidence="6 7">
    <name type="scientific">Amycolatopsis ultiminotia</name>
    <dbReference type="NCBI Taxonomy" id="543629"/>
    <lineage>
        <taxon>Bacteria</taxon>
        <taxon>Bacillati</taxon>
        <taxon>Actinomycetota</taxon>
        <taxon>Actinomycetes</taxon>
        <taxon>Pseudonocardiales</taxon>
        <taxon>Pseudonocardiaceae</taxon>
        <taxon>Amycolatopsis</taxon>
    </lineage>
</organism>
<name>A0ABP6WF30_9PSEU</name>
<evidence type="ECO:0000313" key="6">
    <source>
        <dbReference type="EMBL" id="GAA3548877.1"/>
    </source>
</evidence>
<protein>
    <submittedName>
        <fullName evidence="6">TetR family transcriptional regulator</fullName>
    </submittedName>
</protein>
<dbReference type="InterPro" id="IPR009057">
    <property type="entry name" value="Homeodomain-like_sf"/>
</dbReference>
<sequence>MRSSSAPAGSDTRSRAATGRQAITAERVIDAAVRLTVEHGLEGWTLRRLAAELGAYPAVVYHHVGDRDAVVCAVLDRVVGGLRVPDPGLPWQEWFVELLSELRVVLRRHPGTARWMVLFGPSVQAATELLDRGVRMLLDAGFGEESTLAYHLLAATACQFVTMEDDRDGSLAERLDNTEEYAAYRDRSDLPGMAAHGRTMHRLLTEPGLLDAYFTHLYDYAVRRCLDGLTTRLADIRG</sequence>
<dbReference type="Pfam" id="PF00440">
    <property type="entry name" value="TetR_N"/>
    <property type="match status" value="1"/>
</dbReference>
<dbReference type="SUPFAM" id="SSF48498">
    <property type="entry name" value="Tetracyclin repressor-like, C-terminal domain"/>
    <property type="match status" value="1"/>
</dbReference>
<evidence type="ECO:0000259" key="5">
    <source>
        <dbReference type="PROSITE" id="PS50977"/>
    </source>
</evidence>
<dbReference type="InterPro" id="IPR050109">
    <property type="entry name" value="HTH-type_TetR-like_transc_reg"/>
</dbReference>
<gene>
    <name evidence="6" type="ORF">GCM10022222_35580</name>
</gene>
<keyword evidence="2 4" id="KW-0238">DNA-binding</keyword>
<keyword evidence="1" id="KW-0805">Transcription regulation</keyword>
<proteinExistence type="predicted"/>
<accession>A0ABP6WF30</accession>
<feature type="DNA-binding region" description="H-T-H motif" evidence="4">
    <location>
        <begin position="45"/>
        <end position="64"/>
    </location>
</feature>
<dbReference type="InterPro" id="IPR001647">
    <property type="entry name" value="HTH_TetR"/>
</dbReference>
<evidence type="ECO:0000313" key="7">
    <source>
        <dbReference type="Proteomes" id="UP001500689"/>
    </source>
</evidence>
<dbReference type="Proteomes" id="UP001500689">
    <property type="component" value="Unassembled WGS sequence"/>
</dbReference>
<keyword evidence="7" id="KW-1185">Reference proteome</keyword>
<dbReference type="RefSeq" id="WP_344861109.1">
    <property type="nucleotide sequence ID" value="NZ_BAAAZN010000007.1"/>
</dbReference>
<evidence type="ECO:0000256" key="2">
    <source>
        <dbReference type="ARBA" id="ARBA00023125"/>
    </source>
</evidence>
<evidence type="ECO:0000256" key="4">
    <source>
        <dbReference type="PROSITE-ProRule" id="PRU00335"/>
    </source>
</evidence>
<dbReference type="EMBL" id="BAAAZN010000007">
    <property type="protein sequence ID" value="GAA3548877.1"/>
    <property type="molecule type" value="Genomic_DNA"/>
</dbReference>
<dbReference type="PANTHER" id="PTHR30055:SF151">
    <property type="entry name" value="TRANSCRIPTIONAL REGULATORY PROTEIN"/>
    <property type="match status" value="1"/>
</dbReference>
<dbReference type="Gene3D" id="1.10.357.10">
    <property type="entry name" value="Tetracycline Repressor, domain 2"/>
    <property type="match status" value="1"/>
</dbReference>
<dbReference type="SUPFAM" id="SSF46689">
    <property type="entry name" value="Homeodomain-like"/>
    <property type="match status" value="1"/>
</dbReference>
<reference evidence="7" key="1">
    <citation type="journal article" date="2019" name="Int. J. Syst. Evol. Microbiol.">
        <title>The Global Catalogue of Microorganisms (GCM) 10K type strain sequencing project: providing services to taxonomists for standard genome sequencing and annotation.</title>
        <authorList>
            <consortium name="The Broad Institute Genomics Platform"/>
            <consortium name="The Broad Institute Genome Sequencing Center for Infectious Disease"/>
            <person name="Wu L."/>
            <person name="Ma J."/>
        </authorList>
    </citation>
    <scope>NUCLEOTIDE SEQUENCE [LARGE SCALE GENOMIC DNA]</scope>
    <source>
        <strain evidence="7">JCM 16898</strain>
    </source>
</reference>
<keyword evidence="3" id="KW-0804">Transcription</keyword>
<dbReference type="PROSITE" id="PS50977">
    <property type="entry name" value="HTH_TETR_2"/>
    <property type="match status" value="1"/>
</dbReference>